<feature type="region of interest" description="Disordered" evidence="1">
    <location>
        <begin position="612"/>
        <end position="640"/>
    </location>
</feature>
<organism evidence="2 3">
    <name type="scientific">Heliocybe sulcata</name>
    <dbReference type="NCBI Taxonomy" id="5364"/>
    <lineage>
        <taxon>Eukaryota</taxon>
        <taxon>Fungi</taxon>
        <taxon>Dikarya</taxon>
        <taxon>Basidiomycota</taxon>
        <taxon>Agaricomycotina</taxon>
        <taxon>Agaricomycetes</taxon>
        <taxon>Gloeophyllales</taxon>
        <taxon>Gloeophyllaceae</taxon>
        <taxon>Heliocybe</taxon>
    </lineage>
</organism>
<reference evidence="2 3" key="1">
    <citation type="journal article" date="2019" name="Nat. Ecol. Evol.">
        <title>Megaphylogeny resolves global patterns of mushroom evolution.</title>
        <authorList>
            <person name="Varga T."/>
            <person name="Krizsan K."/>
            <person name="Foldi C."/>
            <person name="Dima B."/>
            <person name="Sanchez-Garcia M."/>
            <person name="Sanchez-Ramirez S."/>
            <person name="Szollosi G.J."/>
            <person name="Szarkandi J.G."/>
            <person name="Papp V."/>
            <person name="Albert L."/>
            <person name="Andreopoulos W."/>
            <person name="Angelini C."/>
            <person name="Antonin V."/>
            <person name="Barry K.W."/>
            <person name="Bougher N.L."/>
            <person name="Buchanan P."/>
            <person name="Buyck B."/>
            <person name="Bense V."/>
            <person name="Catcheside P."/>
            <person name="Chovatia M."/>
            <person name="Cooper J."/>
            <person name="Damon W."/>
            <person name="Desjardin D."/>
            <person name="Finy P."/>
            <person name="Geml J."/>
            <person name="Haridas S."/>
            <person name="Hughes K."/>
            <person name="Justo A."/>
            <person name="Karasinski D."/>
            <person name="Kautmanova I."/>
            <person name="Kiss B."/>
            <person name="Kocsube S."/>
            <person name="Kotiranta H."/>
            <person name="LaButti K.M."/>
            <person name="Lechner B.E."/>
            <person name="Liimatainen K."/>
            <person name="Lipzen A."/>
            <person name="Lukacs Z."/>
            <person name="Mihaltcheva S."/>
            <person name="Morgado L.N."/>
            <person name="Niskanen T."/>
            <person name="Noordeloos M.E."/>
            <person name="Ohm R.A."/>
            <person name="Ortiz-Santana B."/>
            <person name="Ovrebo C."/>
            <person name="Racz N."/>
            <person name="Riley R."/>
            <person name="Savchenko A."/>
            <person name="Shiryaev A."/>
            <person name="Soop K."/>
            <person name="Spirin V."/>
            <person name="Szebenyi C."/>
            <person name="Tomsovsky M."/>
            <person name="Tulloss R.E."/>
            <person name="Uehling J."/>
            <person name="Grigoriev I.V."/>
            <person name="Vagvolgyi C."/>
            <person name="Papp T."/>
            <person name="Martin F.M."/>
            <person name="Miettinen O."/>
            <person name="Hibbett D.S."/>
            <person name="Nagy L.G."/>
        </authorList>
    </citation>
    <scope>NUCLEOTIDE SEQUENCE [LARGE SCALE GENOMIC DNA]</scope>
    <source>
        <strain evidence="2 3">OMC1185</strain>
    </source>
</reference>
<feature type="region of interest" description="Disordered" evidence="1">
    <location>
        <begin position="1"/>
        <end position="47"/>
    </location>
</feature>
<feature type="region of interest" description="Disordered" evidence="1">
    <location>
        <begin position="510"/>
        <end position="578"/>
    </location>
</feature>
<feature type="compositionally biased region" description="Low complexity" evidence="1">
    <location>
        <begin position="59"/>
        <end position="73"/>
    </location>
</feature>
<evidence type="ECO:0000313" key="3">
    <source>
        <dbReference type="Proteomes" id="UP000305948"/>
    </source>
</evidence>
<feature type="region of interest" description="Disordered" evidence="1">
    <location>
        <begin position="414"/>
        <end position="437"/>
    </location>
</feature>
<feature type="region of interest" description="Disordered" evidence="1">
    <location>
        <begin position="918"/>
        <end position="937"/>
    </location>
</feature>
<protein>
    <submittedName>
        <fullName evidence="2">Uncharacterized protein</fullName>
    </submittedName>
</protein>
<accession>A0A5C3MR96</accession>
<dbReference type="AlphaFoldDB" id="A0A5C3MR96"/>
<feature type="compositionally biased region" description="Low complexity" evidence="1">
    <location>
        <begin position="977"/>
        <end position="988"/>
    </location>
</feature>
<proteinExistence type="predicted"/>
<gene>
    <name evidence="2" type="ORF">OE88DRAFT_1738088</name>
</gene>
<dbReference type="OrthoDB" id="10559582at2759"/>
<feature type="compositionally biased region" description="Polar residues" evidence="1">
    <location>
        <begin position="303"/>
        <end position="319"/>
    </location>
</feature>
<feature type="compositionally biased region" description="Basic and acidic residues" evidence="1">
    <location>
        <begin position="630"/>
        <end position="639"/>
    </location>
</feature>
<evidence type="ECO:0000256" key="1">
    <source>
        <dbReference type="SAM" id="MobiDB-lite"/>
    </source>
</evidence>
<feature type="region of interest" description="Disordered" evidence="1">
    <location>
        <begin position="805"/>
        <end position="827"/>
    </location>
</feature>
<feature type="compositionally biased region" description="Polar residues" evidence="1">
    <location>
        <begin position="527"/>
        <end position="542"/>
    </location>
</feature>
<feature type="region of interest" description="Disordered" evidence="1">
    <location>
        <begin position="242"/>
        <end position="371"/>
    </location>
</feature>
<dbReference type="Proteomes" id="UP000305948">
    <property type="component" value="Unassembled WGS sequence"/>
</dbReference>
<keyword evidence="3" id="KW-1185">Reference proteome</keyword>
<feature type="compositionally biased region" description="Low complexity" evidence="1">
    <location>
        <begin position="337"/>
        <end position="348"/>
    </location>
</feature>
<dbReference type="EMBL" id="ML213521">
    <property type="protein sequence ID" value="TFK47959.1"/>
    <property type="molecule type" value="Genomic_DNA"/>
</dbReference>
<feature type="compositionally biased region" description="Pro residues" evidence="1">
    <location>
        <begin position="268"/>
        <end position="281"/>
    </location>
</feature>
<feature type="region of interest" description="Disordered" evidence="1">
    <location>
        <begin position="59"/>
        <end position="90"/>
    </location>
</feature>
<evidence type="ECO:0000313" key="2">
    <source>
        <dbReference type="EMBL" id="TFK47959.1"/>
    </source>
</evidence>
<sequence>MEETRPTILQMPCDRIPPAPSDPRQLFTLKKASPSVMRGPNPSPARRSLRLSSLLRYSSSSSSDASLSTPSSPFFATMDASEQSEAPRRPSTFSIEEFSDLCNTALDLGSIPEPHLSFLPNLPFSQENLNNYTLDPPVSPTLSSGIHSFEDPEFDDDDVVLDEFMCAANSSEDLLGTKHRGTEGIQQRGKSVARGTVTSQGLYAGPYAASDCAHGGGSLAPSGKNGFFKNLKTRASALVLSKISSSHTQQEDSSSKANYSPGKTYSPPSSPRSPTRPPPSSFPRFLDRTMSGNPKSFLDINDDVQSTNGLPRPSFSSSVFRKPLYGRPSTPVSFNNATPGTCTATPGPESGHRGYFPDPHPYPSTSSPRRAANPIRSLFTSKSTGHFPKPSKPIEVADYAAPLSRLNSSSSVLSTYTAPRPAPPKPEGSGYADLYGRRPSAPEDYAYARIKEKEAMRALPPIPVRPRADSQASFIHPLALASYKSKSRSRSKFAAVLPQPLQIPKTRIKGSKSLQAARSPHGAQPANGWSSASNSGTATPSSVIDVKRQDPSFFHITAGGDPRRDDSVPPVPPLPASPAKFLEVAKSKRSRARSGSVTSQISEALSAGLAGLGVGSRARSRSKESVMAQQKEEQAKEEALNVGRVFTPEDDPFKKADVVEVRSKKGSGYSAVSGSGSEEEGRWFVPPRMRGLGIDAHPYAGVPPMWGGPSPTPPPMMPPPTYPLPEIPDWQGLPTPPSSSIVPSSGMFEKMADGASAYPPSGGLPSARLPTPPMMGMSGRRQSFIDMDGGSVRRMRHVPTLEEVRDRTRTRSGSPFPLPLTSFTNASGDERFEDVPIEEGQSRVVFTNPWTSGGEPGRESLDRDSAVDVKWPLPPKRVVTVLVNGEDEEKEGGWHDVEQGIEFFPRKKGSLISEASTSTSFTDGSAPSFGGPAARDSLTVASGGPIIRRGSERAVIITDGDSRGWSTHPCCRRGSDDSSPTSPTSPTTRQLNGQQARAIVEKFGKGGPACAIKEERPRRSEDSVSAYYSARSSIGSSLPGSPQKRRLGKEKVVRVEEVRDLRSEDVKALLGRRGEKLRLVAAGGWRELMNFCDAFAEVRMGEKAGQILSVLVLEEAGEMSMVLEMAPFTPASPVSPRMPGHWHGTVRDEQVVSTFRLAAPTTFGEIARTCRRGLVGEGVSE</sequence>
<name>A0A5C3MR96_9AGAM</name>
<feature type="region of interest" description="Disordered" evidence="1">
    <location>
        <begin position="960"/>
        <end position="994"/>
    </location>
</feature>